<dbReference type="InterPro" id="IPR006091">
    <property type="entry name" value="Acyl-CoA_Oxase/DH_mid-dom"/>
</dbReference>
<name>A0A5S5D2K0_9ACTN</name>
<gene>
    <name evidence="9" type="ORF">BD833_10324</name>
</gene>
<evidence type="ECO:0000256" key="5">
    <source>
        <dbReference type="RuleBase" id="RU362125"/>
    </source>
</evidence>
<dbReference type="PANTHER" id="PTHR43884:SF12">
    <property type="entry name" value="ISOVALERYL-COA DEHYDROGENASE, MITOCHONDRIAL-RELATED"/>
    <property type="match status" value="1"/>
</dbReference>
<dbReference type="Pfam" id="PF02771">
    <property type="entry name" value="Acyl-CoA_dh_N"/>
    <property type="match status" value="1"/>
</dbReference>
<organism evidence="9 10">
    <name type="scientific">Blastococcus xanthinilyticus</name>
    <dbReference type="NCBI Taxonomy" id="1564164"/>
    <lineage>
        <taxon>Bacteria</taxon>
        <taxon>Bacillati</taxon>
        <taxon>Actinomycetota</taxon>
        <taxon>Actinomycetes</taxon>
        <taxon>Geodermatophilales</taxon>
        <taxon>Geodermatophilaceae</taxon>
        <taxon>Blastococcus</taxon>
    </lineage>
</organism>
<comment type="caution">
    <text evidence="9">The sequence shown here is derived from an EMBL/GenBank/DDBJ whole genome shotgun (WGS) entry which is preliminary data.</text>
</comment>
<dbReference type="InterPro" id="IPR037069">
    <property type="entry name" value="AcylCoA_DH/ox_N_sf"/>
</dbReference>
<evidence type="ECO:0000313" key="10">
    <source>
        <dbReference type="Proteomes" id="UP000322499"/>
    </source>
</evidence>
<dbReference type="InterPro" id="IPR009075">
    <property type="entry name" value="AcylCo_DH/oxidase_C"/>
</dbReference>
<feature type="domain" description="Acyl-CoA dehydrogenase/oxidase C-terminal" evidence="6">
    <location>
        <begin position="228"/>
        <end position="372"/>
    </location>
</feature>
<dbReference type="Pfam" id="PF00441">
    <property type="entry name" value="Acyl-CoA_dh_1"/>
    <property type="match status" value="1"/>
</dbReference>
<proteinExistence type="inferred from homology"/>
<feature type="domain" description="Acyl-CoA dehydrogenase/oxidase N-terminal" evidence="8">
    <location>
        <begin position="6"/>
        <end position="113"/>
    </location>
</feature>
<dbReference type="RefSeq" id="WP_166532104.1">
    <property type="nucleotide sequence ID" value="NZ_VNHW01000003.1"/>
</dbReference>
<dbReference type="FunFam" id="1.10.540.10:FF:000013">
    <property type="entry name" value="Acyl-CoA dehydrogenase"/>
    <property type="match status" value="1"/>
</dbReference>
<dbReference type="InterPro" id="IPR036250">
    <property type="entry name" value="AcylCo_DH-like_C"/>
</dbReference>
<dbReference type="PIRSF" id="PIRSF016578">
    <property type="entry name" value="HsaA"/>
    <property type="match status" value="1"/>
</dbReference>
<dbReference type="SUPFAM" id="SSF56645">
    <property type="entry name" value="Acyl-CoA dehydrogenase NM domain-like"/>
    <property type="match status" value="1"/>
</dbReference>
<dbReference type="GO" id="GO:0003995">
    <property type="term" value="F:acyl-CoA dehydrogenase activity"/>
    <property type="evidence" value="ECO:0007669"/>
    <property type="project" value="TreeGrafter"/>
</dbReference>
<dbReference type="Gene3D" id="1.20.140.10">
    <property type="entry name" value="Butyryl-CoA Dehydrogenase, subunit A, domain 3"/>
    <property type="match status" value="1"/>
</dbReference>
<evidence type="ECO:0000256" key="2">
    <source>
        <dbReference type="ARBA" id="ARBA00009347"/>
    </source>
</evidence>
<dbReference type="FunFam" id="1.20.140.10:FF:000012">
    <property type="entry name" value="Acyl-CoA dehydrogenase fadE12"/>
    <property type="match status" value="1"/>
</dbReference>
<dbReference type="CDD" id="cd00567">
    <property type="entry name" value="ACAD"/>
    <property type="match status" value="1"/>
</dbReference>
<keyword evidence="5" id="KW-0560">Oxidoreductase</keyword>
<keyword evidence="3 5" id="KW-0285">Flavoprotein</keyword>
<evidence type="ECO:0000256" key="1">
    <source>
        <dbReference type="ARBA" id="ARBA00001974"/>
    </source>
</evidence>
<evidence type="ECO:0000259" key="7">
    <source>
        <dbReference type="Pfam" id="PF02770"/>
    </source>
</evidence>
<keyword evidence="4 5" id="KW-0274">FAD</keyword>
<dbReference type="EMBL" id="VNHW01000003">
    <property type="protein sequence ID" value="TYP88869.1"/>
    <property type="molecule type" value="Genomic_DNA"/>
</dbReference>
<evidence type="ECO:0000256" key="3">
    <source>
        <dbReference type="ARBA" id="ARBA00022630"/>
    </source>
</evidence>
<reference evidence="9 10" key="1">
    <citation type="submission" date="2019-07" db="EMBL/GenBank/DDBJ databases">
        <title>Genomic Encyclopedia of Archaeal and Bacterial Type Strains, Phase II (KMG-II): from individual species to whole genera.</title>
        <authorList>
            <person name="Goeker M."/>
        </authorList>
    </citation>
    <scope>NUCLEOTIDE SEQUENCE [LARGE SCALE GENOMIC DNA]</scope>
    <source>
        <strain evidence="9 10">DSM 46842</strain>
    </source>
</reference>
<dbReference type="InterPro" id="IPR013786">
    <property type="entry name" value="AcylCoA_DH/ox_N"/>
</dbReference>
<dbReference type="PANTHER" id="PTHR43884">
    <property type="entry name" value="ACYL-COA DEHYDROGENASE"/>
    <property type="match status" value="1"/>
</dbReference>
<dbReference type="Pfam" id="PF02770">
    <property type="entry name" value="Acyl-CoA_dh_M"/>
    <property type="match status" value="1"/>
</dbReference>
<dbReference type="SUPFAM" id="SSF47203">
    <property type="entry name" value="Acyl-CoA dehydrogenase C-terminal domain-like"/>
    <property type="match status" value="1"/>
</dbReference>
<dbReference type="Proteomes" id="UP000322499">
    <property type="component" value="Unassembled WGS sequence"/>
</dbReference>
<comment type="cofactor">
    <cofactor evidence="1 5">
        <name>FAD</name>
        <dbReference type="ChEBI" id="CHEBI:57692"/>
    </cofactor>
</comment>
<sequence>MAETDLDDLRAGVRELASSFPAEYWRRCDAAREYPEEFVRALTDAGWLSVLIPEQYGGGGLGLAEASVIMEEINSTGASTSACHAQMYTMGALLRHGSDAQKRSYLPEIAAGKLRLQAFAITEPDAGSDTTRITTFARRTPEGYVVNGRKMWISRVQHSDLMLLLARTTPRDQVARRTEGLSLFLVDLRAAGSAVRAEPINTMVNHETNAVFIDDLVLPADALVGVEGQGFRHVLSGMNAERILLASESIGDARWFLDTASAYARDRVVFGKPIGDNQGVSFPLARAWADMQAASLVRDRAAELFDRGETRGTDANVAKLLASEAAWAAANAAMTTLGGYGMAAEYDVERKFRESRLYLVAPVSNNLILDHIAGHVLGLGRG</sequence>
<evidence type="ECO:0000313" key="9">
    <source>
        <dbReference type="EMBL" id="TYP88869.1"/>
    </source>
</evidence>
<accession>A0A5S5D2K0</accession>
<evidence type="ECO:0000256" key="4">
    <source>
        <dbReference type="ARBA" id="ARBA00022827"/>
    </source>
</evidence>
<dbReference type="GO" id="GO:0050660">
    <property type="term" value="F:flavin adenine dinucleotide binding"/>
    <property type="evidence" value="ECO:0007669"/>
    <property type="project" value="InterPro"/>
</dbReference>
<comment type="similarity">
    <text evidence="2 5">Belongs to the acyl-CoA dehydrogenase family.</text>
</comment>
<dbReference type="InterPro" id="IPR009100">
    <property type="entry name" value="AcylCoA_DH/oxidase_NM_dom_sf"/>
</dbReference>
<keyword evidence="10" id="KW-1185">Reference proteome</keyword>
<dbReference type="Gene3D" id="1.10.540.10">
    <property type="entry name" value="Acyl-CoA dehydrogenase/oxidase, N-terminal domain"/>
    <property type="match status" value="1"/>
</dbReference>
<evidence type="ECO:0000259" key="6">
    <source>
        <dbReference type="Pfam" id="PF00441"/>
    </source>
</evidence>
<feature type="domain" description="Acyl-CoA oxidase/dehydrogenase middle" evidence="7">
    <location>
        <begin position="118"/>
        <end position="214"/>
    </location>
</feature>
<protein>
    <submittedName>
        <fullName evidence="9">Acyl-CoA dehydrogenase</fullName>
    </submittedName>
</protein>
<dbReference type="AlphaFoldDB" id="A0A5S5D2K0"/>
<dbReference type="InterPro" id="IPR046373">
    <property type="entry name" value="Acyl-CoA_Oxase/DH_mid-dom_sf"/>
</dbReference>
<evidence type="ECO:0000259" key="8">
    <source>
        <dbReference type="Pfam" id="PF02771"/>
    </source>
</evidence>
<dbReference type="Gene3D" id="2.40.110.10">
    <property type="entry name" value="Butyryl-CoA Dehydrogenase, subunit A, domain 2"/>
    <property type="match status" value="1"/>
</dbReference>